<feature type="compositionally biased region" description="Polar residues" evidence="1">
    <location>
        <begin position="108"/>
        <end position="129"/>
    </location>
</feature>
<accession>M1DQC0</accession>
<feature type="compositionally biased region" description="Basic and acidic residues" evidence="1">
    <location>
        <begin position="38"/>
        <end position="57"/>
    </location>
</feature>
<dbReference type="EnsemblPlants" id="PGSC0003DMT400092689">
    <property type="protein sequence ID" value="PGSC0003DMT400092689"/>
    <property type="gene ID" value="PGSC0003DMG400042260"/>
</dbReference>
<keyword evidence="3" id="KW-1185">Reference proteome</keyword>
<dbReference type="Gramene" id="PGSC0003DMT400092689">
    <property type="protein sequence ID" value="PGSC0003DMT400092689"/>
    <property type="gene ID" value="PGSC0003DMG400042260"/>
</dbReference>
<evidence type="ECO:0000313" key="3">
    <source>
        <dbReference type="Proteomes" id="UP000011115"/>
    </source>
</evidence>
<dbReference type="Proteomes" id="UP000011115">
    <property type="component" value="Unassembled WGS sequence"/>
</dbReference>
<feature type="region of interest" description="Disordered" evidence="1">
    <location>
        <begin position="38"/>
        <end position="62"/>
    </location>
</feature>
<sequence length="129" mass="14137">MAEYCGLCMIVTESKQNLSCTCVKFVFRGCGADFEKLGQERDAGTTDHPKARSENKKAISSRRIPIDPNVPLWARGFINMIHAFGAAHHLDNMAKAKIDAATEKNTDNENQSQNDNTPGTDAQRHGATS</sequence>
<reference evidence="2" key="2">
    <citation type="submission" date="2015-06" db="UniProtKB">
        <authorList>
            <consortium name="EnsemblPlants"/>
        </authorList>
    </citation>
    <scope>IDENTIFICATION</scope>
    <source>
        <strain evidence="2">DM1-3 516 R44</strain>
    </source>
</reference>
<name>M1DQC0_SOLTU</name>
<reference evidence="3" key="1">
    <citation type="journal article" date="2011" name="Nature">
        <title>Genome sequence and analysis of the tuber crop potato.</title>
        <authorList>
            <consortium name="The Potato Genome Sequencing Consortium"/>
        </authorList>
    </citation>
    <scope>NUCLEOTIDE SEQUENCE [LARGE SCALE GENOMIC DNA]</scope>
    <source>
        <strain evidence="3">cv. DM1-3 516 R44</strain>
    </source>
</reference>
<protein>
    <submittedName>
        <fullName evidence="2">Uncharacterized protein</fullName>
    </submittedName>
</protein>
<dbReference type="InParanoid" id="M1DQC0"/>
<organism evidence="2 3">
    <name type="scientific">Solanum tuberosum</name>
    <name type="common">Potato</name>
    <dbReference type="NCBI Taxonomy" id="4113"/>
    <lineage>
        <taxon>Eukaryota</taxon>
        <taxon>Viridiplantae</taxon>
        <taxon>Streptophyta</taxon>
        <taxon>Embryophyta</taxon>
        <taxon>Tracheophyta</taxon>
        <taxon>Spermatophyta</taxon>
        <taxon>Magnoliopsida</taxon>
        <taxon>eudicotyledons</taxon>
        <taxon>Gunneridae</taxon>
        <taxon>Pentapetalae</taxon>
        <taxon>asterids</taxon>
        <taxon>lamiids</taxon>
        <taxon>Solanales</taxon>
        <taxon>Solanaceae</taxon>
        <taxon>Solanoideae</taxon>
        <taxon>Solaneae</taxon>
        <taxon>Solanum</taxon>
    </lineage>
</organism>
<feature type="region of interest" description="Disordered" evidence="1">
    <location>
        <begin position="98"/>
        <end position="129"/>
    </location>
</feature>
<dbReference type="AlphaFoldDB" id="M1DQC0"/>
<dbReference type="HOGENOM" id="CLU_029307_7_4_1"/>
<proteinExistence type="predicted"/>
<dbReference type="PaxDb" id="4113-PGSC0003DMT400092689"/>
<feature type="compositionally biased region" description="Basic and acidic residues" evidence="1">
    <location>
        <begin position="98"/>
        <end position="107"/>
    </location>
</feature>
<evidence type="ECO:0000313" key="2">
    <source>
        <dbReference type="EnsemblPlants" id="PGSC0003DMT400092689"/>
    </source>
</evidence>
<evidence type="ECO:0000256" key="1">
    <source>
        <dbReference type="SAM" id="MobiDB-lite"/>
    </source>
</evidence>